<organism evidence="3 4">
    <name type="scientific">Vigna unguiculata</name>
    <name type="common">Cowpea</name>
    <dbReference type="NCBI Taxonomy" id="3917"/>
    <lineage>
        <taxon>Eukaryota</taxon>
        <taxon>Viridiplantae</taxon>
        <taxon>Streptophyta</taxon>
        <taxon>Embryophyta</taxon>
        <taxon>Tracheophyta</taxon>
        <taxon>Spermatophyta</taxon>
        <taxon>Magnoliopsida</taxon>
        <taxon>eudicotyledons</taxon>
        <taxon>Gunneridae</taxon>
        <taxon>Pentapetalae</taxon>
        <taxon>rosids</taxon>
        <taxon>fabids</taxon>
        <taxon>Fabales</taxon>
        <taxon>Fabaceae</taxon>
        <taxon>Papilionoideae</taxon>
        <taxon>50 kb inversion clade</taxon>
        <taxon>NPAAA clade</taxon>
        <taxon>indigoferoid/millettioid clade</taxon>
        <taxon>Phaseoleae</taxon>
        <taxon>Vigna</taxon>
    </lineage>
</organism>
<evidence type="ECO:0000256" key="1">
    <source>
        <dbReference type="SAM" id="MobiDB-lite"/>
    </source>
</evidence>
<sequence length="415" mass="46334">MKALTSSCSKAIVDTSGSWPPRVSIRVSDRPEFFFSPRPWNDKKGCNLWLLKVVPIKGVFPVHAVPSKDQVDLEAAEPEAENNKQTNESKFVRVAFGLQKNCEFGEQFLIVGDDPSLGSWDPLEALPMTWSEGHIWTAEVDMPAGKLIQFKFILKGKEGDIIWQPGSDRVIQTWETVNTITVCEDWEYAELQTIAEADQLAEPDKETPNDSEVSASAEILDNPHNELDSNASEVTTAEDSKFYEIPLAETVTDNSSSSLTEFRRRAIARNIIPDEEFFKDTSSKWNEKIEPSEESADLGNNGSIASLEDEEGTVVESSLLFEFVGDPVLVPGLTIPPTEPSNEASQGEEVQEKTSKDISVEASETDQDRNPPEFSKEQETNDAQNYESEDGTPLQNHMKWGQERVKKFLSQLGFH</sequence>
<feature type="compositionally biased region" description="Basic and acidic residues" evidence="1">
    <location>
        <begin position="282"/>
        <end position="291"/>
    </location>
</feature>
<feature type="compositionally biased region" description="Basic and acidic residues" evidence="1">
    <location>
        <begin position="350"/>
        <end position="359"/>
    </location>
</feature>
<feature type="region of interest" description="Disordered" evidence="1">
    <location>
        <begin position="198"/>
        <end position="235"/>
    </location>
</feature>
<dbReference type="GO" id="GO:0016020">
    <property type="term" value="C:membrane"/>
    <property type="evidence" value="ECO:0007669"/>
    <property type="project" value="TreeGrafter"/>
</dbReference>
<dbReference type="GO" id="GO:2001070">
    <property type="term" value="F:starch binding"/>
    <property type="evidence" value="ECO:0007669"/>
    <property type="project" value="InterPro"/>
</dbReference>
<feature type="region of interest" description="Disordered" evidence="1">
    <location>
        <begin position="282"/>
        <end position="304"/>
    </location>
</feature>
<feature type="compositionally biased region" description="Basic and acidic residues" evidence="1">
    <location>
        <begin position="366"/>
        <end position="379"/>
    </location>
</feature>
<evidence type="ECO:0000259" key="2">
    <source>
        <dbReference type="PROSITE" id="PS51166"/>
    </source>
</evidence>
<dbReference type="SUPFAM" id="SSF49452">
    <property type="entry name" value="Starch-binding domain-like"/>
    <property type="match status" value="1"/>
</dbReference>
<keyword evidence="4" id="KW-1185">Reference proteome</keyword>
<dbReference type="InterPro" id="IPR013783">
    <property type="entry name" value="Ig-like_fold"/>
</dbReference>
<feature type="domain" description="CBM20" evidence="2">
    <location>
        <begin position="86"/>
        <end position="188"/>
    </location>
</feature>
<dbReference type="SMART" id="SM01065">
    <property type="entry name" value="CBM_2"/>
    <property type="match status" value="1"/>
</dbReference>
<dbReference type="PROSITE" id="PS51166">
    <property type="entry name" value="CBM20"/>
    <property type="match status" value="1"/>
</dbReference>
<dbReference type="FunFam" id="2.60.40.10:FF:000552">
    <property type="entry name" value="Related to glucoamylase"/>
    <property type="match status" value="1"/>
</dbReference>
<feature type="region of interest" description="Disordered" evidence="1">
    <location>
        <begin position="332"/>
        <end position="399"/>
    </location>
</feature>
<dbReference type="AlphaFoldDB" id="A0A4D6MSW7"/>
<dbReference type="Proteomes" id="UP000501690">
    <property type="component" value="Linkage Group LG8"/>
</dbReference>
<dbReference type="InterPro" id="IPR002044">
    <property type="entry name" value="CBM20"/>
</dbReference>
<dbReference type="Pfam" id="PF00686">
    <property type="entry name" value="CBM_20"/>
    <property type="match status" value="1"/>
</dbReference>
<dbReference type="EMBL" id="CP039352">
    <property type="protein sequence ID" value="QCE03722.1"/>
    <property type="molecule type" value="Genomic_DNA"/>
</dbReference>
<accession>A0A4D6MSW7</accession>
<dbReference type="PANTHER" id="PTHR15048">
    <property type="entry name" value="STARCH-BINDING DOMAIN-CONTAINING PROTEIN 1"/>
    <property type="match status" value="1"/>
</dbReference>
<gene>
    <name evidence="3" type="ORF">DEO72_LG8g1747</name>
</gene>
<dbReference type="InterPro" id="IPR013784">
    <property type="entry name" value="Carb-bd-like_fold"/>
</dbReference>
<dbReference type="PANTHER" id="PTHR15048:SF0">
    <property type="entry name" value="STARCH-BINDING DOMAIN-CONTAINING PROTEIN 1"/>
    <property type="match status" value="1"/>
</dbReference>
<protein>
    <submittedName>
        <fullName evidence="3">Alpha-amylase</fullName>
    </submittedName>
</protein>
<evidence type="ECO:0000313" key="4">
    <source>
        <dbReference type="Proteomes" id="UP000501690"/>
    </source>
</evidence>
<name>A0A4D6MSW7_VIGUN</name>
<reference evidence="3 4" key="1">
    <citation type="submission" date="2019-04" db="EMBL/GenBank/DDBJ databases">
        <title>An improved genome assembly and genetic linkage map for asparagus bean, Vigna unguiculata ssp. sesquipedialis.</title>
        <authorList>
            <person name="Xia Q."/>
            <person name="Zhang R."/>
            <person name="Dong Y."/>
        </authorList>
    </citation>
    <scope>NUCLEOTIDE SEQUENCE [LARGE SCALE GENOMIC DNA]</scope>
    <source>
        <tissue evidence="3">Leaf</tissue>
    </source>
</reference>
<dbReference type="Gene3D" id="2.60.40.10">
    <property type="entry name" value="Immunoglobulins"/>
    <property type="match status" value="1"/>
</dbReference>
<proteinExistence type="predicted"/>
<dbReference type="CDD" id="cd05467">
    <property type="entry name" value="CBM20"/>
    <property type="match status" value="1"/>
</dbReference>
<evidence type="ECO:0000313" key="3">
    <source>
        <dbReference type="EMBL" id="QCE03722.1"/>
    </source>
</evidence>